<dbReference type="InterPro" id="IPR002071">
    <property type="entry name" value="Thermonucl_AS"/>
</dbReference>
<reference evidence="3 4" key="1">
    <citation type="submission" date="2016-10" db="EMBL/GenBank/DDBJ databases">
        <title>Actinomyces aegypiusis sp. nov., isolated from the Aegypius monachus in Qinghai Tibet Plateau China.</title>
        <authorList>
            <person name="Wang Y."/>
        </authorList>
    </citation>
    <scope>NUCLEOTIDE SEQUENCE [LARGE SCALE GENOMIC DNA]</scope>
    <source>
        <strain evidence="3 4">VUL4_3</strain>
    </source>
</reference>
<dbReference type="InterPro" id="IPR016071">
    <property type="entry name" value="Staphylococal_nuclease_OB-fold"/>
</dbReference>
<feature type="domain" description="TNase-like" evidence="2">
    <location>
        <begin position="40"/>
        <end position="172"/>
    </location>
</feature>
<evidence type="ECO:0000313" key="4">
    <source>
        <dbReference type="Proteomes" id="UP000176288"/>
    </source>
</evidence>
<proteinExistence type="predicted"/>
<dbReference type="Gene3D" id="2.40.50.90">
    <property type="match status" value="1"/>
</dbReference>
<sequence>MSSSITTAVSTKVLLGAAAAVVGVSTLGVVGYQIYQSSQEDPYYTVERVIDGDTIDVKQHGKTIRVRLLNIDTPETVKPDTPVQCLGPEASAFLKSQLPPGTQVRLETDQEKYDKYDRLLAGVFVGSTFVNEKIAEAGFAMPIAIGNNTKFYPQIEAAANTAKANNRGLFSETIGCTLPGQLREAVPEAKGSPLDAGSTNAKLSALYFALKVENSLEDASRSLDALSRSGLAVYGRKFSREWARKITGSTLKEVEDIQSQFAREEAEKEAKERAKREAKEKAEREAKEKAEREAREKAEREAKEKAEREAREAEERAKQEEAERIAREREAEAEREREAEAEREREAAREREAQAERDEDEAPRRKSTKKQRSHKRKSHSSDDSDAPAGYYPRHGGPPGYHGPRCFAPGGRYWRPC</sequence>
<dbReference type="InterPro" id="IPR035437">
    <property type="entry name" value="SNase_OB-fold_sf"/>
</dbReference>
<protein>
    <recommendedName>
        <fullName evidence="2">TNase-like domain-containing protein</fullName>
    </recommendedName>
</protein>
<dbReference type="Proteomes" id="UP000176288">
    <property type="component" value="Chromosome"/>
</dbReference>
<evidence type="ECO:0000259" key="2">
    <source>
        <dbReference type="PROSITE" id="PS50830"/>
    </source>
</evidence>
<dbReference type="RefSeq" id="WP_071164404.1">
    <property type="nucleotide sequence ID" value="NZ_CP017812.1"/>
</dbReference>
<dbReference type="Pfam" id="PF00565">
    <property type="entry name" value="SNase"/>
    <property type="match status" value="1"/>
</dbReference>
<gene>
    <name evidence="3" type="ORF">BK816_06240</name>
</gene>
<dbReference type="SMART" id="SM00318">
    <property type="entry name" value="SNc"/>
    <property type="match status" value="1"/>
</dbReference>
<name>A0A1D9ML75_9ACTO</name>
<dbReference type="AlphaFoldDB" id="A0A1D9ML75"/>
<dbReference type="GO" id="GO:0004518">
    <property type="term" value="F:nuclease activity"/>
    <property type="evidence" value="ECO:0007669"/>
    <property type="project" value="InterPro"/>
</dbReference>
<dbReference type="STRING" id="1912795.BK816_06240"/>
<dbReference type="EMBL" id="CP017812">
    <property type="protein sequence ID" value="AOZ72939.1"/>
    <property type="molecule type" value="Genomic_DNA"/>
</dbReference>
<dbReference type="KEGG" id="avu:BK816_06240"/>
<feature type="compositionally biased region" description="Basic and acidic residues" evidence="1">
    <location>
        <begin position="265"/>
        <end position="356"/>
    </location>
</feature>
<evidence type="ECO:0000313" key="3">
    <source>
        <dbReference type="EMBL" id="AOZ72939.1"/>
    </source>
</evidence>
<accession>A0A1D9ML75</accession>
<dbReference type="PROSITE" id="PS01123">
    <property type="entry name" value="TNASE_1"/>
    <property type="match status" value="1"/>
</dbReference>
<keyword evidence="4" id="KW-1185">Reference proteome</keyword>
<dbReference type="PROSITE" id="PS50830">
    <property type="entry name" value="TNASE_3"/>
    <property type="match status" value="1"/>
</dbReference>
<feature type="compositionally biased region" description="Basic residues" evidence="1">
    <location>
        <begin position="365"/>
        <end position="378"/>
    </location>
</feature>
<organism evidence="3 4">
    <name type="scientific">Boudabousia tangfeifanii</name>
    <dbReference type="NCBI Taxonomy" id="1912795"/>
    <lineage>
        <taxon>Bacteria</taxon>
        <taxon>Bacillati</taxon>
        <taxon>Actinomycetota</taxon>
        <taxon>Actinomycetes</taxon>
        <taxon>Actinomycetales</taxon>
        <taxon>Actinomycetaceae</taxon>
        <taxon>Boudabousia</taxon>
    </lineage>
</organism>
<dbReference type="GO" id="GO:0003676">
    <property type="term" value="F:nucleic acid binding"/>
    <property type="evidence" value="ECO:0007669"/>
    <property type="project" value="InterPro"/>
</dbReference>
<evidence type="ECO:0000256" key="1">
    <source>
        <dbReference type="SAM" id="MobiDB-lite"/>
    </source>
</evidence>
<dbReference type="SUPFAM" id="SSF50199">
    <property type="entry name" value="Staphylococcal nuclease"/>
    <property type="match status" value="1"/>
</dbReference>
<feature type="region of interest" description="Disordered" evidence="1">
    <location>
        <begin position="265"/>
        <end position="416"/>
    </location>
</feature>